<keyword evidence="6" id="KW-0966">Cell projection</keyword>
<dbReference type="InterPro" id="IPR003713">
    <property type="entry name" value="FliS"/>
</dbReference>
<dbReference type="Pfam" id="PF02561">
    <property type="entry name" value="FliS"/>
    <property type="match status" value="1"/>
</dbReference>
<dbReference type="InterPro" id="IPR036584">
    <property type="entry name" value="FliS_sf"/>
</dbReference>
<keyword evidence="7" id="KW-1185">Reference proteome</keyword>
<evidence type="ECO:0000313" key="7">
    <source>
        <dbReference type="Proteomes" id="UP000321250"/>
    </source>
</evidence>
<evidence type="ECO:0000256" key="1">
    <source>
        <dbReference type="ARBA" id="ARBA00004514"/>
    </source>
</evidence>
<gene>
    <name evidence="6" type="ORF">FSB78_16830</name>
</gene>
<dbReference type="CDD" id="cd16098">
    <property type="entry name" value="FliS"/>
    <property type="match status" value="1"/>
</dbReference>
<dbReference type="Proteomes" id="UP000321250">
    <property type="component" value="Unassembled WGS sequence"/>
</dbReference>
<dbReference type="PANTHER" id="PTHR34773">
    <property type="entry name" value="FLAGELLAR SECRETION CHAPERONE FLIS"/>
    <property type="match status" value="1"/>
</dbReference>
<comment type="similarity">
    <text evidence="2">Belongs to the FliS family.</text>
</comment>
<comment type="caution">
    <text evidence="6">The sequence shown here is derived from an EMBL/GenBank/DDBJ whole genome shotgun (WGS) entry which is preliminary data.</text>
</comment>
<dbReference type="GO" id="GO:0071973">
    <property type="term" value="P:bacterial-type flagellum-dependent cell motility"/>
    <property type="evidence" value="ECO:0007669"/>
    <property type="project" value="TreeGrafter"/>
</dbReference>
<evidence type="ECO:0000313" key="6">
    <source>
        <dbReference type="EMBL" id="TXC72424.1"/>
    </source>
</evidence>
<dbReference type="PANTHER" id="PTHR34773:SF1">
    <property type="entry name" value="FLAGELLAR SECRETION CHAPERONE FLIS"/>
    <property type="match status" value="1"/>
</dbReference>
<evidence type="ECO:0000256" key="3">
    <source>
        <dbReference type="ARBA" id="ARBA00022490"/>
    </source>
</evidence>
<keyword evidence="4" id="KW-1005">Bacterial flagellum biogenesis</keyword>
<dbReference type="Gene3D" id="1.20.120.340">
    <property type="entry name" value="Flagellar protein FliS"/>
    <property type="match status" value="1"/>
</dbReference>
<evidence type="ECO:0000256" key="2">
    <source>
        <dbReference type="ARBA" id="ARBA00008787"/>
    </source>
</evidence>
<protein>
    <submittedName>
        <fullName evidence="6">Flagellar protein FliS</fullName>
    </submittedName>
</protein>
<evidence type="ECO:0000256" key="4">
    <source>
        <dbReference type="ARBA" id="ARBA00022795"/>
    </source>
</evidence>
<dbReference type="GO" id="GO:0005829">
    <property type="term" value="C:cytosol"/>
    <property type="evidence" value="ECO:0007669"/>
    <property type="project" value="UniProtKB-SubCell"/>
</dbReference>
<dbReference type="OrthoDB" id="7355300at2"/>
<keyword evidence="3" id="KW-0963">Cytoplasm</keyword>
<name>A0A5C6UJ37_9SPHN</name>
<dbReference type="RefSeq" id="WP_147083698.1">
    <property type="nucleotide sequence ID" value="NZ_VOQR01000001.1"/>
</dbReference>
<comment type="subcellular location">
    <subcellularLocation>
        <location evidence="1">Cytoplasm</location>
        <location evidence="1">Cytosol</location>
    </subcellularLocation>
</comment>
<organism evidence="6 7">
    <name type="scientific">Sphingomonas ginsenosidivorax</name>
    <dbReference type="NCBI Taxonomy" id="862135"/>
    <lineage>
        <taxon>Bacteria</taxon>
        <taxon>Pseudomonadati</taxon>
        <taxon>Pseudomonadota</taxon>
        <taxon>Alphaproteobacteria</taxon>
        <taxon>Sphingomonadales</taxon>
        <taxon>Sphingomonadaceae</taxon>
        <taxon>Sphingomonas</taxon>
    </lineage>
</organism>
<dbReference type="SUPFAM" id="SSF101116">
    <property type="entry name" value="Flagellar export chaperone FliS"/>
    <property type="match status" value="1"/>
</dbReference>
<keyword evidence="6" id="KW-0282">Flagellum</keyword>
<accession>A0A5C6UJ37</accession>
<dbReference type="AlphaFoldDB" id="A0A5C6UJ37"/>
<reference evidence="6 7" key="1">
    <citation type="journal article" date="2013" name="Antonie Van Leeuwenhoek">
        <title>Sphingomonas ginsenosidivorax sp. nov., with the ability to transform ginsenosides.</title>
        <authorList>
            <person name="Jin X.F."/>
            <person name="Kim J.K."/>
            <person name="Liu Q.M."/>
            <person name="Kang M.S."/>
            <person name="He D."/>
            <person name="Jin F.X."/>
            <person name="Kim S.C."/>
            <person name="Im W.T."/>
        </authorList>
    </citation>
    <scope>NUCLEOTIDE SEQUENCE [LARGE SCALE GENOMIC DNA]</scope>
    <source>
        <strain evidence="6 7">KHI67</strain>
    </source>
</reference>
<evidence type="ECO:0000256" key="5">
    <source>
        <dbReference type="ARBA" id="ARBA00023186"/>
    </source>
</evidence>
<sequence length="131" mass="14071">MQYATTLTRDPAATYRQIDVVGRSATASAAGLVQLLYEELVAALRAAGWAAENRKYAIKSDRITRATAILFALEAGLDFDKGGDVAITLARLYAGARTTIINASLGHDPAPFRDTADNLDEIAKAWRSISN</sequence>
<keyword evidence="5" id="KW-0143">Chaperone</keyword>
<dbReference type="EMBL" id="VOQR01000001">
    <property type="protein sequence ID" value="TXC72424.1"/>
    <property type="molecule type" value="Genomic_DNA"/>
</dbReference>
<keyword evidence="6" id="KW-0969">Cilium</keyword>
<proteinExistence type="inferred from homology"/>
<dbReference type="GO" id="GO:0044780">
    <property type="term" value="P:bacterial-type flagellum assembly"/>
    <property type="evidence" value="ECO:0007669"/>
    <property type="project" value="InterPro"/>
</dbReference>